<feature type="active site" description="Proton donor" evidence="8">
    <location>
        <position position="269"/>
    </location>
</feature>
<dbReference type="AlphaFoldDB" id="A0A7Y7EAV2"/>
<dbReference type="PIRSF" id="PIRSF005539">
    <property type="entry name" value="Pept_S33_TRI_F1"/>
    <property type="match status" value="1"/>
</dbReference>
<dbReference type="EC" id="3.4.11.5" evidence="3"/>
<dbReference type="SUPFAM" id="SSF53474">
    <property type="entry name" value="alpha/beta-Hydrolases"/>
    <property type="match status" value="1"/>
</dbReference>
<evidence type="ECO:0000256" key="1">
    <source>
        <dbReference type="ARBA" id="ARBA00001585"/>
    </source>
</evidence>
<keyword evidence="11" id="KW-1185">Reference proteome</keyword>
<proteinExistence type="inferred from homology"/>
<dbReference type="Pfam" id="PF00561">
    <property type="entry name" value="Abhydrolase_1"/>
    <property type="match status" value="1"/>
</dbReference>
<accession>A0A7Y7EAV2</accession>
<evidence type="ECO:0000256" key="5">
    <source>
        <dbReference type="ARBA" id="ARBA00022801"/>
    </source>
</evidence>
<evidence type="ECO:0000256" key="8">
    <source>
        <dbReference type="PIRSR" id="PIRSR005539-1"/>
    </source>
</evidence>
<evidence type="ECO:0000256" key="4">
    <source>
        <dbReference type="ARBA" id="ARBA00021843"/>
    </source>
</evidence>
<dbReference type="InterPro" id="IPR002410">
    <property type="entry name" value="Peptidase_S33"/>
</dbReference>
<dbReference type="InterPro" id="IPR005945">
    <property type="entry name" value="Pro_imino_pep"/>
</dbReference>
<comment type="catalytic activity">
    <reaction evidence="1">
        <text>Release of N-terminal proline from a peptide.</text>
        <dbReference type="EC" id="3.4.11.5"/>
    </reaction>
</comment>
<dbReference type="RefSeq" id="WP_171087030.1">
    <property type="nucleotide sequence ID" value="NZ_BNBU01000019.1"/>
</dbReference>
<evidence type="ECO:0000259" key="9">
    <source>
        <dbReference type="Pfam" id="PF00561"/>
    </source>
</evidence>
<keyword evidence="5 7" id="KW-0378">Hydrolase</keyword>
<dbReference type="Proteomes" id="UP000587462">
    <property type="component" value="Unassembled WGS sequence"/>
</dbReference>
<organism evidence="10 11">
    <name type="scientific">Streptomyces morookaense</name>
    <name type="common">Streptoverticillium morookaense</name>
    <dbReference type="NCBI Taxonomy" id="1970"/>
    <lineage>
        <taxon>Bacteria</taxon>
        <taxon>Bacillati</taxon>
        <taxon>Actinomycetota</taxon>
        <taxon>Actinomycetes</taxon>
        <taxon>Kitasatosporales</taxon>
        <taxon>Streptomycetaceae</taxon>
        <taxon>Streptomyces</taxon>
    </lineage>
</organism>
<feature type="active site" description="Nucleophile" evidence="8">
    <location>
        <position position="104"/>
    </location>
</feature>
<dbReference type="InterPro" id="IPR000073">
    <property type="entry name" value="AB_hydrolase_1"/>
</dbReference>
<sequence length="298" mass="32448">MSEKTAGALCDVPGGSIWYEVLNAGAPGTPVVTVHGGPGTPHGYLRSLADLLPGHPVVVYDQLGCGRSTRPADPGLWHLERFVDELDALIAALGLERFHLLGHSFGTMIACDFALRGGPRRPDRLVLVSPVLNVRKYEDDMRNLLFRLPPDTAQAFTDAMRTGRYDTPAFAEASIDFAERHMCRTEWPDELLDATVGSATDVRDAMWGPTEFRLTGNLRTYDRTAQLAELGPETLFLCGEHDFVPPRACQAYARAVPGAEAVVIPGASHMPHVEAPELFAKELLSRIADFDCNAAGQK</sequence>
<dbReference type="PANTHER" id="PTHR43798:SF33">
    <property type="entry name" value="HYDROLASE, PUTATIVE (AFU_ORTHOLOGUE AFUA_2G14860)-RELATED"/>
    <property type="match status" value="1"/>
</dbReference>
<dbReference type="EMBL" id="JABBXF010000096">
    <property type="protein sequence ID" value="NVK81886.1"/>
    <property type="molecule type" value="Genomic_DNA"/>
</dbReference>
<dbReference type="GO" id="GO:0016020">
    <property type="term" value="C:membrane"/>
    <property type="evidence" value="ECO:0007669"/>
    <property type="project" value="TreeGrafter"/>
</dbReference>
<dbReference type="GO" id="GO:0006508">
    <property type="term" value="P:proteolysis"/>
    <property type="evidence" value="ECO:0007669"/>
    <property type="project" value="InterPro"/>
</dbReference>
<comment type="caution">
    <text evidence="10">The sequence shown here is derived from an EMBL/GenBank/DDBJ whole genome shotgun (WGS) entry which is preliminary data.</text>
</comment>
<dbReference type="NCBIfam" id="TIGR01250">
    <property type="entry name" value="pro_imino_pep_2"/>
    <property type="match status" value="1"/>
</dbReference>
<evidence type="ECO:0000313" key="11">
    <source>
        <dbReference type="Proteomes" id="UP000587462"/>
    </source>
</evidence>
<evidence type="ECO:0000313" key="10">
    <source>
        <dbReference type="EMBL" id="NVK81886.1"/>
    </source>
</evidence>
<feature type="domain" description="AB hydrolase-1" evidence="9">
    <location>
        <begin position="30"/>
        <end position="276"/>
    </location>
</feature>
<comment type="similarity">
    <text evidence="2 7">Belongs to the peptidase S33 family.</text>
</comment>
<dbReference type="PRINTS" id="PR00793">
    <property type="entry name" value="PROAMNOPTASE"/>
</dbReference>
<gene>
    <name evidence="10" type="ORF">HG542_30190</name>
</gene>
<evidence type="ECO:0000256" key="7">
    <source>
        <dbReference type="PIRNR" id="PIRNR005539"/>
    </source>
</evidence>
<dbReference type="InterPro" id="IPR050266">
    <property type="entry name" value="AB_hydrolase_sf"/>
</dbReference>
<dbReference type="PANTHER" id="PTHR43798">
    <property type="entry name" value="MONOACYLGLYCEROL LIPASE"/>
    <property type="match status" value="1"/>
</dbReference>
<feature type="active site" evidence="8">
    <location>
        <position position="242"/>
    </location>
</feature>
<dbReference type="InterPro" id="IPR029058">
    <property type="entry name" value="AB_hydrolase_fold"/>
</dbReference>
<protein>
    <recommendedName>
        <fullName evidence="4">Proline iminopeptidase</fullName>
        <ecNumber evidence="3">3.4.11.5</ecNumber>
    </recommendedName>
    <alternativeName>
        <fullName evidence="6">Prolyl aminopeptidase</fullName>
    </alternativeName>
</protein>
<reference evidence="10 11" key="1">
    <citation type="submission" date="2020-04" db="EMBL/GenBank/DDBJ databases">
        <title>Draft Genome Sequence of Streptomyces morookaense DSM 40503, an 8-azaguanine-producing strain.</title>
        <authorList>
            <person name="Qi J."/>
            <person name="Gao J.-M."/>
        </authorList>
    </citation>
    <scope>NUCLEOTIDE SEQUENCE [LARGE SCALE GENOMIC DNA]</scope>
    <source>
        <strain evidence="10 11">DSM 40503</strain>
    </source>
</reference>
<evidence type="ECO:0000256" key="3">
    <source>
        <dbReference type="ARBA" id="ARBA00012568"/>
    </source>
</evidence>
<evidence type="ECO:0000256" key="2">
    <source>
        <dbReference type="ARBA" id="ARBA00010088"/>
    </source>
</evidence>
<dbReference type="GO" id="GO:0004177">
    <property type="term" value="F:aminopeptidase activity"/>
    <property type="evidence" value="ECO:0007669"/>
    <property type="project" value="UniProtKB-EC"/>
</dbReference>
<name>A0A7Y7EAV2_STRMO</name>
<dbReference type="Gene3D" id="3.40.50.1820">
    <property type="entry name" value="alpha/beta hydrolase"/>
    <property type="match status" value="1"/>
</dbReference>
<evidence type="ECO:0000256" key="6">
    <source>
        <dbReference type="ARBA" id="ARBA00029605"/>
    </source>
</evidence>